<evidence type="ECO:0000256" key="5">
    <source>
        <dbReference type="ARBA" id="ARBA00023242"/>
    </source>
</evidence>
<proteinExistence type="predicted"/>
<feature type="domain" description="HTH myb-type" evidence="9">
    <location>
        <begin position="121"/>
        <end position="175"/>
    </location>
</feature>
<evidence type="ECO:0000256" key="6">
    <source>
        <dbReference type="SAM" id="MobiDB-lite"/>
    </source>
</evidence>
<keyword evidence="5" id="KW-0539">Nucleus</keyword>
<dbReference type="PROSITE" id="PS51293">
    <property type="entry name" value="SANT"/>
    <property type="match status" value="1"/>
</dbReference>
<dbReference type="PANTHER" id="PTHR12802">
    <property type="entry name" value="SWI/SNF COMPLEX-RELATED"/>
    <property type="match status" value="1"/>
</dbReference>
<dbReference type="SMART" id="SM00717">
    <property type="entry name" value="SANT"/>
    <property type="match status" value="1"/>
</dbReference>
<name>A0A8T0XGZ0_PANVG</name>
<reference evidence="10" key="1">
    <citation type="submission" date="2020-05" db="EMBL/GenBank/DDBJ databases">
        <title>WGS assembly of Panicum virgatum.</title>
        <authorList>
            <person name="Lovell J.T."/>
            <person name="Jenkins J."/>
            <person name="Shu S."/>
            <person name="Juenger T.E."/>
            <person name="Schmutz J."/>
        </authorList>
    </citation>
    <scope>NUCLEOTIDE SEQUENCE</scope>
    <source>
        <strain evidence="10">AP13</strain>
    </source>
</reference>
<feature type="compositionally biased region" description="Basic residues" evidence="6">
    <location>
        <begin position="197"/>
        <end position="207"/>
    </location>
</feature>
<dbReference type="InterPro" id="IPR017930">
    <property type="entry name" value="Myb_dom"/>
</dbReference>
<dbReference type="AlphaFoldDB" id="A0A8T0XGZ0"/>
<accession>A0A8T0XGZ0</accession>
<evidence type="ECO:0000256" key="3">
    <source>
        <dbReference type="ARBA" id="ARBA00023125"/>
    </source>
</evidence>
<dbReference type="GO" id="GO:0005634">
    <property type="term" value="C:nucleus"/>
    <property type="evidence" value="ECO:0007669"/>
    <property type="project" value="UniProtKB-SubCell"/>
</dbReference>
<feature type="compositionally biased region" description="Low complexity" evidence="6">
    <location>
        <begin position="450"/>
        <end position="467"/>
    </location>
</feature>
<gene>
    <name evidence="10" type="ORF">PVAP13_1KG451605</name>
</gene>
<feature type="domain" description="Myb-like" evidence="7">
    <location>
        <begin position="121"/>
        <end position="171"/>
    </location>
</feature>
<protein>
    <submittedName>
        <fullName evidence="10">Uncharacterized protein</fullName>
    </submittedName>
</protein>
<evidence type="ECO:0000256" key="4">
    <source>
        <dbReference type="ARBA" id="ARBA00023163"/>
    </source>
</evidence>
<keyword evidence="2" id="KW-0805">Transcription regulation</keyword>
<comment type="subcellular location">
    <subcellularLocation>
        <location evidence="1">Nucleus</location>
    </subcellularLocation>
</comment>
<dbReference type="Pfam" id="PF00249">
    <property type="entry name" value="Myb_DNA-binding"/>
    <property type="match status" value="1"/>
</dbReference>
<feature type="compositionally biased region" description="Polar residues" evidence="6">
    <location>
        <begin position="263"/>
        <end position="277"/>
    </location>
</feature>
<evidence type="ECO:0000313" key="10">
    <source>
        <dbReference type="EMBL" id="KAG2660721.1"/>
    </source>
</evidence>
<feature type="domain" description="SANT" evidence="8">
    <location>
        <begin position="124"/>
        <end position="175"/>
    </location>
</feature>
<dbReference type="PROSITE" id="PS50090">
    <property type="entry name" value="MYB_LIKE"/>
    <property type="match status" value="1"/>
</dbReference>
<comment type="caution">
    <text evidence="10">The sequence shown here is derived from an EMBL/GenBank/DDBJ whole genome shotgun (WGS) entry which is preliminary data.</text>
</comment>
<feature type="region of interest" description="Disordered" evidence="6">
    <location>
        <begin position="180"/>
        <end position="245"/>
    </location>
</feature>
<dbReference type="Proteomes" id="UP000823388">
    <property type="component" value="Chromosome 1K"/>
</dbReference>
<evidence type="ECO:0000256" key="2">
    <source>
        <dbReference type="ARBA" id="ARBA00023015"/>
    </source>
</evidence>
<dbReference type="InterPro" id="IPR009057">
    <property type="entry name" value="Homeodomain-like_sf"/>
</dbReference>
<feature type="compositionally biased region" description="Low complexity" evidence="6">
    <location>
        <begin position="418"/>
        <end position="432"/>
    </location>
</feature>
<evidence type="ECO:0000259" key="9">
    <source>
        <dbReference type="PROSITE" id="PS51294"/>
    </source>
</evidence>
<feature type="compositionally biased region" description="Pro residues" evidence="6">
    <location>
        <begin position="30"/>
        <end position="41"/>
    </location>
</feature>
<evidence type="ECO:0000259" key="8">
    <source>
        <dbReference type="PROSITE" id="PS51293"/>
    </source>
</evidence>
<dbReference type="InterPro" id="IPR006447">
    <property type="entry name" value="Myb_dom_plants"/>
</dbReference>
<feature type="region of interest" description="Disordered" evidence="6">
    <location>
        <begin position="263"/>
        <end position="301"/>
    </location>
</feature>
<evidence type="ECO:0000259" key="7">
    <source>
        <dbReference type="PROSITE" id="PS50090"/>
    </source>
</evidence>
<keyword evidence="4" id="KW-0804">Transcription</keyword>
<dbReference type="InterPro" id="IPR017884">
    <property type="entry name" value="SANT_dom"/>
</dbReference>
<dbReference type="GO" id="GO:0010468">
    <property type="term" value="P:regulation of gene expression"/>
    <property type="evidence" value="ECO:0007669"/>
    <property type="project" value="UniProtKB-ARBA"/>
</dbReference>
<dbReference type="Gene3D" id="1.10.10.60">
    <property type="entry name" value="Homeodomain-like"/>
    <property type="match status" value="1"/>
</dbReference>
<feature type="region of interest" description="Disordered" evidence="6">
    <location>
        <begin position="418"/>
        <end position="486"/>
    </location>
</feature>
<feature type="compositionally biased region" description="Basic and acidic residues" evidence="6">
    <location>
        <begin position="222"/>
        <end position="238"/>
    </location>
</feature>
<evidence type="ECO:0000256" key="1">
    <source>
        <dbReference type="ARBA" id="ARBA00004123"/>
    </source>
</evidence>
<sequence>MLFFSRPPRPLLFFSSPVRASRGLRNVRLPCPPPLPPPPHARPARPHQRQELARGRGYRDICGGSSRAVQFQWWQPEMACLEEHQMATDEVAVDHRKDPLGTGDMDLSGEEQVPKARKPYTITKQREKWTEDEHGRFLEALQLHGRAWRRIQEHIGTKTAVQIRSHAQKFFTKVVRESSGSNTAAGAAPAIQIPPPRPKRKPARPYPRKVDGAAKKHVPALRHLEKPPPRTHSLRDQDDGSPTSVLTSARTVLRAEELGSVFANSSSGSRSPVQSAAGSEEHGNGGDSPASSVDREDGGVSPSVATAELATRTANPKVFGDAKSGVGTNAPVFKLFGKKVVLKDSYEHHPQSGRDLRIGASPAIVAAGGSSWNPWPGTVQQLMCFVPQPDGFAAQSVVPWLAYNGSLPCALFYPQAAPPAQHQQQHHQSSAPRDQKRTQREGSLTGSNTASSAVPLPAASAAQNSDAAESHGPGQENAGESGAAPAAAGAVPVPRLARCASSASFSRRGFVPYKRCAAESEARAPRPVAAGEEADGELTRLCL</sequence>
<keyword evidence="3" id="KW-0238">DNA-binding</keyword>
<evidence type="ECO:0000313" key="11">
    <source>
        <dbReference type="Proteomes" id="UP000823388"/>
    </source>
</evidence>
<dbReference type="EMBL" id="CM029037">
    <property type="protein sequence ID" value="KAG2660721.1"/>
    <property type="molecule type" value="Genomic_DNA"/>
</dbReference>
<dbReference type="GO" id="GO:0003677">
    <property type="term" value="F:DNA binding"/>
    <property type="evidence" value="ECO:0007669"/>
    <property type="project" value="UniProtKB-KW"/>
</dbReference>
<dbReference type="FunFam" id="1.10.10.60:FF:000023">
    <property type="entry name" value="protein REVEILLE 6 isoform X1"/>
    <property type="match status" value="1"/>
</dbReference>
<dbReference type="SUPFAM" id="SSF46689">
    <property type="entry name" value="Homeodomain-like"/>
    <property type="match status" value="1"/>
</dbReference>
<dbReference type="OrthoDB" id="118550at2759"/>
<dbReference type="PROSITE" id="PS51294">
    <property type="entry name" value="HTH_MYB"/>
    <property type="match status" value="1"/>
</dbReference>
<feature type="region of interest" description="Disordered" evidence="6">
    <location>
        <begin position="30"/>
        <end position="55"/>
    </location>
</feature>
<dbReference type="InterPro" id="IPR001005">
    <property type="entry name" value="SANT/Myb"/>
</dbReference>
<organism evidence="10 11">
    <name type="scientific">Panicum virgatum</name>
    <name type="common">Blackwell switchgrass</name>
    <dbReference type="NCBI Taxonomy" id="38727"/>
    <lineage>
        <taxon>Eukaryota</taxon>
        <taxon>Viridiplantae</taxon>
        <taxon>Streptophyta</taxon>
        <taxon>Embryophyta</taxon>
        <taxon>Tracheophyta</taxon>
        <taxon>Spermatophyta</taxon>
        <taxon>Magnoliopsida</taxon>
        <taxon>Liliopsida</taxon>
        <taxon>Poales</taxon>
        <taxon>Poaceae</taxon>
        <taxon>PACMAD clade</taxon>
        <taxon>Panicoideae</taxon>
        <taxon>Panicodae</taxon>
        <taxon>Paniceae</taxon>
        <taxon>Panicinae</taxon>
        <taxon>Panicum</taxon>
        <taxon>Panicum sect. Hiantes</taxon>
    </lineage>
</organism>
<dbReference type="NCBIfam" id="TIGR01557">
    <property type="entry name" value="myb_SHAQKYF"/>
    <property type="match status" value="1"/>
</dbReference>
<dbReference type="CDD" id="cd00167">
    <property type="entry name" value="SANT"/>
    <property type="match status" value="1"/>
</dbReference>
<dbReference type="PANTHER" id="PTHR12802:SF178">
    <property type="entry name" value="OS02G0685200 PROTEIN"/>
    <property type="match status" value="1"/>
</dbReference>
<feature type="region of interest" description="Disordered" evidence="6">
    <location>
        <begin position="519"/>
        <end position="538"/>
    </location>
</feature>
<keyword evidence="11" id="KW-1185">Reference proteome</keyword>